<dbReference type="PANTHER" id="PTHR42878:SF15">
    <property type="entry name" value="BACTERIOPHYTOCHROME"/>
    <property type="match status" value="1"/>
</dbReference>
<dbReference type="InterPro" id="IPR003661">
    <property type="entry name" value="HisK_dim/P_dom"/>
</dbReference>
<dbReference type="GO" id="GO:0000155">
    <property type="term" value="F:phosphorelay sensor kinase activity"/>
    <property type="evidence" value="ECO:0007669"/>
    <property type="project" value="InterPro"/>
</dbReference>
<dbReference type="RefSeq" id="WP_091541801.1">
    <property type="nucleotide sequence ID" value="NZ_FONY01000008.1"/>
</dbReference>
<evidence type="ECO:0000256" key="7">
    <source>
        <dbReference type="SAM" id="Phobius"/>
    </source>
</evidence>
<dbReference type="InterPro" id="IPR003594">
    <property type="entry name" value="HATPase_dom"/>
</dbReference>
<dbReference type="InterPro" id="IPR050351">
    <property type="entry name" value="BphY/WalK/GraS-like"/>
</dbReference>
<dbReference type="PROSITE" id="PS50109">
    <property type="entry name" value="HIS_KIN"/>
    <property type="match status" value="1"/>
</dbReference>
<feature type="transmembrane region" description="Helical" evidence="7">
    <location>
        <begin position="243"/>
        <end position="263"/>
    </location>
</feature>
<dbReference type="SMART" id="SM00387">
    <property type="entry name" value="HATPase_c"/>
    <property type="match status" value="1"/>
</dbReference>
<keyword evidence="3" id="KW-0597">Phosphoprotein</keyword>
<feature type="transmembrane region" description="Helical" evidence="7">
    <location>
        <begin position="302"/>
        <end position="325"/>
    </location>
</feature>
<feature type="transmembrane region" description="Helical" evidence="7">
    <location>
        <begin position="212"/>
        <end position="237"/>
    </location>
</feature>
<dbReference type="STRING" id="1003.SAMN04488541_100846"/>
<dbReference type="InterPro" id="IPR011623">
    <property type="entry name" value="7TMR_DISM_rcpt_extracell_dom1"/>
</dbReference>
<comment type="catalytic activity">
    <reaction evidence="1">
        <text>ATP + protein L-histidine = ADP + protein N-phospho-L-histidine.</text>
        <dbReference type="EC" id="2.7.13.3"/>
    </reaction>
</comment>
<dbReference type="OrthoDB" id="9766459at2"/>
<dbReference type="GO" id="GO:0000156">
    <property type="term" value="F:phosphorelay response regulator activity"/>
    <property type="evidence" value="ECO:0007669"/>
    <property type="project" value="TreeGrafter"/>
</dbReference>
<proteinExistence type="predicted"/>
<keyword evidence="7" id="KW-1133">Transmembrane helix</keyword>
<accession>A0A1I2DX83</accession>
<keyword evidence="5 9" id="KW-0418">Kinase</keyword>
<dbReference type="Gene3D" id="2.60.40.2380">
    <property type="match status" value="1"/>
</dbReference>
<keyword evidence="7" id="KW-0472">Membrane</keyword>
<dbReference type="InterPro" id="IPR036097">
    <property type="entry name" value="HisK_dim/P_sf"/>
</dbReference>
<gene>
    <name evidence="9" type="ORF">SAMN04488541_100846</name>
</gene>
<dbReference type="Gene3D" id="3.30.565.10">
    <property type="entry name" value="Histidine kinase-like ATPase, C-terminal domain"/>
    <property type="match status" value="1"/>
</dbReference>
<keyword evidence="6" id="KW-0175">Coiled coil</keyword>
<keyword evidence="10" id="KW-1185">Reference proteome</keyword>
<feature type="coiled-coil region" evidence="6">
    <location>
        <begin position="386"/>
        <end position="548"/>
    </location>
</feature>
<keyword evidence="4" id="KW-0808">Transferase</keyword>
<evidence type="ECO:0000256" key="1">
    <source>
        <dbReference type="ARBA" id="ARBA00000085"/>
    </source>
</evidence>
<dbReference type="AlphaFoldDB" id="A0A1I2DX83"/>
<reference evidence="10" key="1">
    <citation type="submission" date="2016-10" db="EMBL/GenBank/DDBJ databases">
        <authorList>
            <person name="Varghese N."/>
            <person name="Submissions S."/>
        </authorList>
    </citation>
    <scope>NUCLEOTIDE SEQUENCE [LARGE SCALE GENOMIC DNA]</scope>
    <source>
        <strain>GEY</strain>
        <strain evidence="10">DSM 9560</strain>
    </source>
</reference>
<evidence type="ECO:0000313" key="10">
    <source>
        <dbReference type="Proteomes" id="UP000199513"/>
    </source>
</evidence>
<dbReference type="Pfam" id="PF07695">
    <property type="entry name" value="7TMR-DISM_7TM"/>
    <property type="match status" value="1"/>
</dbReference>
<dbReference type="InterPro" id="IPR036890">
    <property type="entry name" value="HATPase_C_sf"/>
</dbReference>
<dbReference type="PRINTS" id="PR00344">
    <property type="entry name" value="BCTRLSENSOR"/>
</dbReference>
<dbReference type="GO" id="GO:0030295">
    <property type="term" value="F:protein kinase activator activity"/>
    <property type="evidence" value="ECO:0007669"/>
    <property type="project" value="TreeGrafter"/>
</dbReference>
<dbReference type="CDD" id="cd00082">
    <property type="entry name" value="HisKA"/>
    <property type="match status" value="1"/>
</dbReference>
<sequence>MRLPLSFILILFFPFITKAQLPILISGQEKVIDLNGKSMYYFEDKSKMLQIEQVSSANFQQNFQSFSSPILNLGTAEYPTWIKIVINLQTEQDYYLQIDNPYLDSVFFYFPNQSGAYQVKITGKRLPVETEDIASTHCILAIPKLLFHQEQVFYLKFVSRRYMQVEARIINKQNIINSISQRYVIELAYFGVIVLAVIYNLFVYFSVKDASFLYYVIYTFLVGINIFNTRGFLTLLFPNYRELIAQYSFFISSLFILFAIIFTMHFLKVRQYSIFWFRALLFLLGISILRTFLTYIGYGQFLFSSGIIFLMSNLAVFIAVGIVVYRKGYKPALFYLISWGTFAFFIFWGALAYTGVLPFYSFSKYLSPLGTALETIFASLALADKINVLKNQNIELIRTQKELLEKEVRRRTKQLEESKKAIETQNEELYQQQEELKIINENLEEKNQEIEAQNEELGQQKKELERINYELEKANSELIKKETLIREQNAELAQKQVKMIAQNERLFKQKQEIEVLKNNLEELITQRTKELQQTLDDLTKQNQDLSQFSFIISHNLRAPVARILGLLNIFNEGRYDDEENKQIISLLRKTTADLDTVIRDLTQIISICNDLNKTKEKIYLPEIIEHEVFALKSEIEQSKAMIDTKQLEIKELFSIKSYVQSIIHNLISNAIKYKSQKREPIICIKSCLSDNFVCLAIKDNGLGIDLSNVDVYKIFGLYQRMHDHVEGKGMGLFLVKTQIESLGGKVEIESQLDVGTTFYVYFPNETSFKTTA</sequence>
<dbReference type="SUPFAM" id="SSF55874">
    <property type="entry name" value="ATPase domain of HSP90 chaperone/DNA topoisomerase II/histidine kinase"/>
    <property type="match status" value="1"/>
</dbReference>
<evidence type="ECO:0000256" key="2">
    <source>
        <dbReference type="ARBA" id="ARBA00012438"/>
    </source>
</evidence>
<dbReference type="PANTHER" id="PTHR42878">
    <property type="entry name" value="TWO-COMPONENT HISTIDINE KINASE"/>
    <property type="match status" value="1"/>
</dbReference>
<evidence type="ECO:0000256" key="4">
    <source>
        <dbReference type="ARBA" id="ARBA00022679"/>
    </source>
</evidence>
<evidence type="ECO:0000259" key="8">
    <source>
        <dbReference type="PROSITE" id="PS50109"/>
    </source>
</evidence>
<evidence type="ECO:0000256" key="5">
    <source>
        <dbReference type="ARBA" id="ARBA00022777"/>
    </source>
</evidence>
<dbReference type="InterPro" id="IPR005467">
    <property type="entry name" value="His_kinase_dom"/>
</dbReference>
<dbReference type="InterPro" id="IPR004358">
    <property type="entry name" value="Sig_transdc_His_kin-like_C"/>
</dbReference>
<protein>
    <recommendedName>
        <fullName evidence="2">histidine kinase</fullName>
        <ecNumber evidence="2">2.7.13.3</ecNumber>
    </recommendedName>
</protein>
<feature type="transmembrane region" description="Helical" evidence="7">
    <location>
        <begin position="275"/>
        <end position="296"/>
    </location>
</feature>
<dbReference type="EMBL" id="FONY01000008">
    <property type="protein sequence ID" value="SFE84851.1"/>
    <property type="molecule type" value="Genomic_DNA"/>
</dbReference>
<feature type="transmembrane region" description="Helical" evidence="7">
    <location>
        <begin position="332"/>
        <end position="353"/>
    </location>
</feature>
<evidence type="ECO:0000313" key="9">
    <source>
        <dbReference type="EMBL" id="SFE84851.1"/>
    </source>
</evidence>
<evidence type="ECO:0000256" key="6">
    <source>
        <dbReference type="SAM" id="Coils"/>
    </source>
</evidence>
<name>A0A1I2DX83_9BACT</name>
<dbReference type="InterPro" id="IPR011622">
    <property type="entry name" value="7TMR_DISM_rcpt_extracell_dom2"/>
</dbReference>
<dbReference type="GO" id="GO:0007234">
    <property type="term" value="P:osmosensory signaling via phosphorelay pathway"/>
    <property type="evidence" value="ECO:0007669"/>
    <property type="project" value="TreeGrafter"/>
</dbReference>
<keyword evidence="7" id="KW-0812">Transmembrane</keyword>
<evidence type="ECO:0000256" key="3">
    <source>
        <dbReference type="ARBA" id="ARBA00022553"/>
    </source>
</evidence>
<feature type="transmembrane region" description="Helical" evidence="7">
    <location>
        <begin position="187"/>
        <end position="205"/>
    </location>
</feature>
<dbReference type="Pfam" id="PF02518">
    <property type="entry name" value="HATPase_c"/>
    <property type="match status" value="1"/>
</dbReference>
<dbReference type="EC" id="2.7.13.3" evidence="2"/>
<feature type="domain" description="Histidine kinase" evidence="8">
    <location>
        <begin position="551"/>
        <end position="766"/>
    </location>
</feature>
<dbReference type="Pfam" id="PF07696">
    <property type="entry name" value="7TMR-DISMED2"/>
    <property type="match status" value="1"/>
</dbReference>
<dbReference type="Gene3D" id="1.10.287.130">
    <property type="match status" value="1"/>
</dbReference>
<dbReference type="Proteomes" id="UP000199513">
    <property type="component" value="Unassembled WGS sequence"/>
</dbReference>
<dbReference type="SUPFAM" id="SSF47384">
    <property type="entry name" value="Homodimeric domain of signal transducing histidine kinase"/>
    <property type="match status" value="1"/>
</dbReference>
<organism evidence="9 10">
    <name type="scientific">Thermoflexibacter ruber</name>
    <dbReference type="NCBI Taxonomy" id="1003"/>
    <lineage>
        <taxon>Bacteria</taxon>
        <taxon>Pseudomonadati</taxon>
        <taxon>Bacteroidota</taxon>
        <taxon>Cytophagia</taxon>
        <taxon>Cytophagales</taxon>
        <taxon>Thermoflexibacteraceae</taxon>
        <taxon>Thermoflexibacter</taxon>
    </lineage>
</organism>